<evidence type="ECO:0000256" key="3">
    <source>
        <dbReference type="SAM" id="SignalP"/>
    </source>
</evidence>
<feature type="transmembrane region" description="Helical" evidence="2">
    <location>
        <begin position="640"/>
        <end position="659"/>
    </location>
</feature>
<feature type="signal peptide" evidence="3">
    <location>
        <begin position="1"/>
        <end position="16"/>
    </location>
</feature>
<evidence type="ECO:0000313" key="4">
    <source>
        <dbReference type="EMBL" id="CAD8660596.1"/>
    </source>
</evidence>
<keyword evidence="2" id="KW-0812">Transmembrane</keyword>
<feature type="transmembrane region" description="Helical" evidence="2">
    <location>
        <begin position="203"/>
        <end position="224"/>
    </location>
</feature>
<sequence length="816" mass="89442">MVLCLGLLLLAVSASGYVVLDIYLLTNVAPTRLAFLGRTMNYLQTGIRASMALRDFHLMASNVSGPWTVEDEATIRSTLANLSESMSTMHTLNYVSSPSARVSDFFQAKALVETVAVPGTGSYRPVLVNFWELVNDFITAIQSASAISIADLTDPVYAVNRMGLNKRSLAFIYDNFWTVRKSMNEFFALVLDEVVQLENVAEMVLAALLVVNVVLLVLISYVLLRNVSSVFPKCPHASECGKLVHSLTTPILRKISSFYSNVEKKMIAMEDEVAAKQSLELFDDGNLPNFDDMYAATDAELNGQDYARSVPSSGRSSTPLMAIREVASARSGQSNKLLFQKDKRNGNHTELTPCLEDENNEADEFVALTCGKKGGDMYSKGLASSVICKSPNKLESKETRTAVVEVDTSIHSEGSPLSQGDTRQADTLHSFHGAIPSTISDDSMECKSVRRSEMGCKKSVASNIAPESASICSSSHSNVNGLIDKGLLVAPMSQASGEDLHTQNSGAQLDVAKLKEPHVSDHEGHWRPSEMEDGGQRIISHSHDLGESGGCSDSSKLQGESGKSTRKPGFRSLSLSTDGLDSKTNGLLAPFRTMFKKSKDFVTVSMCQYHAAPTSDENSQFTELLDSILRRKMAWYFRANVYRLALILILILCCCVWLVPLRLFPGLINTARLVRVARSIGGDVLLSVFLSRELALDDGFSRMNSSLMNANLRQSRRDITTSLDALRFGGTDVEEANTVATGADSISSTAMDQYKRIMYQDGCPWRQSDDCSLESWPLAPSEGLYKYLVHFYRAVGIVRTKFAPNLNSPDSYQSRP</sequence>
<dbReference type="EMBL" id="HBEZ01058101">
    <property type="protein sequence ID" value="CAD8660596.1"/>
    <property type="molecule type" value="Transcribed_RNA"/>
</dbReference>
<protein>
    <submittedName>
        <fullName evidence="4">Uncharacterized protein</fullName>
    </submittedName>
</protein>
<gene>
    <name evidence="4" type="ORF">CCUR1050_LOCUS31856</name>
</gene>
<organism evidence="4">
    <name type="scientific">Cryptomonas curvata</name>
    <dbReference type="NCBI Taxonomy" id="233186"/>
    <lineage>
        <taxon>Eukaryota</taxon>
        <taxon>Cryptophyceae</taxon>
        <taxon>Cryptomonadales</taxon>
        <taxon>Cryptomonadaceae</taxon>
        <taxon>Cryptomonas</taxon>
    </lineage>
</organism>
<feature type="region of interest" description="Disordered" evidence="1">
    <location>
        <begin position="540"/>
        <end position="572"/>
    </location>
</feature>
<evidence type="ECO:0000256" key="2">
    <source>
        <dbReference type="SAM" id="Phobius"/>
    </source>
</evidence>
<accession>A0A7S0N757</accession>
<keyword evidence="2" id="KW-1133">Transmembrane helix</keyword>
<name>A0A7S0N757_9CRYP</name>
<reference evidence="4" key="1">
    <citation type="submission" date="2021-01" db="EMBL/GenBank/DDBJ databases">
        <authorList>
            <person name="Corre E."/>
            <person name="Pelletier E."/>
            <person name="Niang G."/>
            <person name="Scheremetjew M."/>
            <person name="Finn R."/>
            <person name="Kale V."/>
            <person name="Holt S."/>
            <person name="Cochrane G."/>
            <person name="Meng A."/>
            <person name="Brown T."/>
            <person name="Cohen L."/>
        </authorList>
    </citation>
    <scope>NUCLEOTIDE SEQUENCE</scope>
    <source>
        <strain evidence="4">CCAP979/52</strain>
    </source>
</reference>
<feature type="compositionally biased region" description="Polar residues" evidence="1">
    <location>
        <begin position="551"/>
        <end position="562"/>
    </location>
</feature>
<dbReference type="AlphaFoldDB" id="A0A7S0N757"/>
<keyword evidence="2" id="KW-0472">Membrane</keyword>
<feature type="chain" id="PRO_5031246167" evidence="3">
    <location>
        <begin position="17"/>
        <end position="816"/>
    </location>
</feature>
<proteinExistence type="predicted"/>
<evidence type="ECO:0000256" key="1">
    <source>
        <dbReference type="SAM" id="MobiDB-lite"/>
    </source>
</evidence>
<keyword evidence="3" id="KW-0732">Signal</keyword>